<comment type="caution">
    <text evidence="1">The sequence shown here is derived from an EMBL/GenBank/DDBJ whole genome shotgun (WGS) entry which is preliminary data.</text>
</comment>
<keyword evidence="2" id="KW-1185">Reference proteome</keyword>
<organism evidence="1 2">
    <name type="scientific">Hymenobacter edaphi</name>
    <dbReference type="NCBI Taxonomy" id="2211146"/>
    <lineage>
        <taxon>Bacteria</taxon>
        <taxon>Pseudomonadati</taxon>
        <taxon>Bacteroidota</taxon>
        <taxon>Cytophagia</taxon>
        <taxon>Cytophagales</taxon>
        <taxon>Hymenobacteraceae</taxon>
        <taxon>Hymenobacter</taxon>
    </lineage>
</organism>
<dbReference type="SUPFAM" id="SSF55811">
    <property type="entry name" value="Nudix"/>
    <property type="match status" value="1"/>
</dbReference>
<dbReference type="RefSeq" id="WP_111480537.1">
    <property type="nucleotide sequence ID" value="NZ_QHKM01000013.1"/>
</dbReference>
<dbReference type="Proteomes" id="UP000248553">
    <property type="component" value="Unassembled WGS sequence"/>
</dbReference>
<evidence type="ECO:0000313" key="1">
    <source>
        <dbReference type="EMBL" id="RAK62561.1"/>
    </source>
</evidence>
<reference evidence="2" key="1">
    <citation type="submission" date="2018-05" db="EMBL/GenBank/DDBJ databases">
        <authorList>
            <person name="Nie L."/>
        </authorList>
    </citation>
    <scope>NUCLEOTIDE SEQUENCE [LARGE SCALE GENOMIC DNA]</scope>
    <source>
        <strain evidence="2">NL</strain>
    </source>
</reference>
<dbReference type="AlphaFoldDB" id="A0A328B822"/>
<dbReference type="CDD" id="cd04690">
    <property type="entry name" value="NUDIX_Hydrolase"/>
    <property type="match status" value="1"/>
</dbReference>
<protein>
    <submittedName>
        <fullName evidence="1">DNA mismatch repair protein MutT</fullName>
    </submittedName>
</protein>
<gene>
    <name evidence="1" type="ORF">DLM85_23005</name>
</gene>
<sequence length="106" mass="11867">MIPPRIRLEGGLILMARCHDRDVYYIPDGKRKAGKTDTLALMREIGEKLNVVLLPETAQFISEFTAPADQKPADVLVRLRCYSGQHQGQLAPAAEIADMAWVQYVD</sequence>
<dbReference type="EMBL" id="QHKM01000013">
    <property type="protein sequence ID" value="RAK62561.1"/>
    <property type="molecule type" value="Genomic_DNA"/>
</dbReference>
<evidence type="ECO:0000313" key="2">
    <source>
        <dbReference type="Proteomes" id="UP000248553"/>
    </source>
</evidence>
<name>A0A328B822_9BACT</name>
<proteinExistence type="predicted"/>
<dbReference type="Gene3D" id="3.90.79.10">
    <property type="entry name" value="Nucleoside Triphosphate Pyrophosphohydrolase"/>
    <property type="match status" value="1"/>
</dbReference>
<accession>A0A328B822</accession>
<dbReference type="InterPro" id="IPR015797">
    <property type="entry name" value="NUDIX_hydrolase-like_dom_sf"/>
</dbReference>